<dbReference type="PANTHER" id="PTHR35903">
    <property type="entry name" value="FLAGELLIN B1"/>
    <property type="match status" value="1"/>
</dbReference>
<keyword evidence="2" id="KW-0966">Cell projection</keyword>
<gene>
    <name evidence="2" type="primary">flaB2_2</name>
    <name evidence="2" type="ORF">MPEBLZ_03910</name>
</gene>
<dbReference type="EMBL" id="LKCM01000337">
    <property type="protein sequence ID" value="KPQ41547.1"/>
    <property type="molecule type" value="Genomic_DNA"/>
</dbReference>
<dbReference type="Pfam" id="PF01917">
    <property type="entry name" value="Flagellin_arch-type"/>
    <property type="match status" value="1"/>
</dbReference>
<evidence type="ECO:0000256" key="1">
    <source>
        <dbReference type="SAM" id="Phobius"/>
    </source>
</evidence>
<protein>
    <submittedName>
        <fullName evidence="2">Flagellin B2</fullName>
    </submittedName>
</protein>
<reference evidence="2 3" key="1">
    <citation type="submission" date="2015-09" db="EMBL/GenBank/DDBJ databases">
        <title>A metagenomics-based metabolic model of nitrate-dependent anaerobic oxidation of methane by Methanoperedens-like archaea.</title>
        <authorList>
            <person name="Arshad A."/>
            <person name="Speth D.R."/>
            <person name="De Graaf R.M."/>
            <person name="Op Den Camp H.J."/>
            <person name="Jetten M.S."/>
            <person name="Welte C.U."/>
        </authorList>
    </citation>
    <scope>NUCLEOTIDE SEQUENCE [LARGE SCALE GENOMIC DNA]</scope>
</reference>
<proteinExistence type="predicted"/>
<keyword evidence="2" id="KW-0282">Flagellum</keyword>
<dbReference type="AlphaFoldDB" id="A0A0P8A4W3"/>
<dbReference type="InterPro" id="IPR002774">
    <property type="entry name" value="Flagellin_arc-type"/>
</dbReference>
<accession>A0A0P8A4W3</accession>
<keyword evidence="1" id="KW-0812">Transmembrane</keyword>
<name>A0A0P8A4W3_9EURY</name>
<dbReference type="PANTHER" id="PTHR35903:SF1">
    <property type="entry name" value="FLAGELLIN B1"/>
    <property type="match status" value="1"/>
</dbReference>
<dbReference type="GO" id="GO:0005198">
    <property type="term" value="F:structural molecule activity"/>
    <property type="evidence" value="ECO:0007669"/>
    <property type="project" value="InterPro"/>
</dbReference>
<comment type="caution">
    <text evidence="2">The sequence shown here is derived from an EMBL/GenBank/DDBJ whole genome shotgun (WGS) entry which is preliminary data.</text>
</comment>
<evidence type="ECO:0000313" key="3">
    <source>
        <dbReference type="Proteomes" id="UP000050360"/>
    </source>
</evidence>
<dbReference type="Proteomes" id="UP000050360">
    <property type="component" value="Unassembled WGS sequence"/>
</dbReference>
<organism evidence="2 3">
    <name type="scientific">Candidatus Methanoperedens nitratireducens</name>
    <dbReference type="NCBI Taxonomy" id="1392998"/>
    <lineage>
        <taxon>Archaea</taxon>
        <taxon>Methanobacteriati</taxon>
        <taxon>Methanobacteriota</taxon>
        <taxon>Stenosarchaea group</taxon>
        <taxon>Methanomicrobia</taxon>
        <taxon>Methanosarcinales</taxon>
        <taxon>ANME-2 cluster</taxon>
        <taxon>Candidatus Methanoperedentaceae</taxon>
        <taxon>Candidatus Methanoperedens</taxon>
    </lineage>
</organism>
<keyword evidence="1" id="KW-1133">Transmembrane helix</keyword>
<evidence type="ECO:0000313" key="2">
    <source>
        <dbReference type="EMBL" id="KPQ41547.1"/>
    </source>
</evidence>
<feature type="transmembrane region" description="Helical" evidence="1">
    <location>
        <begin position="12"/>
        <end position="35"/>
    </location>
</feature>
<keyword evidence="1" id="KW-0472">Membrane</keyword>
<sequence>MKVLTNEIADIGVGTLIIFIAMVLVAAVAAIVLIYSTGELHQKAIITSKDATATIATNFQIENVVGDRVNSTMPGLQPGIQSLLIRIKPEVGTESMDLRQIMIILNEHQFLNYSNNSDMVNTFGASIIRDIDGSFAANYPVLNSGDLVDINVHALNHTNPILVPRQTISIYINQERGASIHLEITAPYSFGIDRYIKLYP</sequence>
<keyword evidence="2" id="KW-0969">Cilium</keyword>
<dbReference type="GO" id="GO:0097588">
    <property type="term" value="P:archaeal or bacterial-type flagellum-dependent cell motility"/>
    <property type="evidence" value="ECO:0007669"/>
    <property type="project" value="InterPro"/>
</dbReference>